<keyword evidence="3 9" id="KW-1003">Cell membrane</keyword>
<reference evidence="12" key="1">
    <citation type="journal article" date="2014" name="Int. J. Syst. Evol. Microbiol.">
        <title>Complete genome sequence of Corynebacterium casei LMG S-19264T (=DSM 44701T), isolated from a smear-ripened cheese.</title>
        <authorList>
            <consortium name="US DOE Joint Genome Institute (JGI-PGF)"/>
            <person name="Walter F."/>
            <person name="Albersmeier A."/>
            <person name="Kalinowski J."/>
            <person name="Ruckert C."/>
        </authorList>
    </citation>
    <scope>NUCLEOTIDE SEQUENCE</scope>
    <source>
        <strain evidence="12">NBRC 110023</strain>
    </source>
</reference>
<keyword evidence="6 9" id="KW-1133">Transmembrane helix</keyword>
<dbReference type="PANTHER" id="PTHR33162">
    <property type="entry name" value="SEC-INDEPENDENT PROTEIN TRANSLOCASE PROTEIN TATA, CHLOROPLASTIC"/>
    <property type="match status" value="1"/>
</dbReference>
<evidence type="ECO:0000256" key="3">
    <source>
        <dbReference type="ARBA" id="ARBA00022475"/>
    </source>
</evidence>
<evidence type="ECO:0000256" key="5">
    <source>
        <dbReference type="ARBA" id="ARBA00022927"/>
    </source>
</evidence>
<evidence type="ECO:0000256" key="4">
    <source>
        <dbReference type="ARBA" id="ARBA00022692"/>
    </source>
</evidence>
<evidence type="ECO:0000256" key="2">
    <source>
        <dbReference type="ARBA" id="ARBA00022448"/>
    </source>
</evidence>
<feature type="transmembrane region" description="Helical" evidence="11">
    <location>
        <begin position="6"/>
        <end position="23"/>
    </location>
</feature>
<proteinExistence type="inferred from homology"/>
<dbReference type="PRINTS" id="PR01506">
    <property type="entry name" value="TATBPROTEIN"/>
</dbReference>
<dbReference type="AlphaFoldDB" id="A0AA37WLE2"/>
<dbReference type="Pfam" id="PF02416">
    <property type="entry name" value="TatA_B_E"/>
    <property type="match status" value="1"/>
</dbReference>
<gene>
    <name evidence="9" type="primary">tatB</name>
    <name evidence="12" type="ORF">GCM10007852_32570</name>
</gene>
<dbReference type="GO" id="GO:0043953">
    <property type="term" value="P:protein transport by the Tat complex"/>
    <property type="evidence" value="ECO:0007669"/>
    <property type="project" value="UniProtKB-UniRule"/>
</dbReference>
<dbReference type="InterPro" id="IPR018448">
    <property type="entry name" value="TatB"/>
</dbReference>
<dbReference type="GO" id="GO:0033281">
    <property type="term" value="C:TAT protein transport complex"/>
    <property type="evidence" value="ECO:0007669"/>
    <property type="project" value="UniProtKB-UniRule"/>
</dbReference>
<sequence length="150" mass="16564">MFDIGFWELLIIGIVALVVLGPERLPSAIRSTMETVRSVKNMANGFKQEVSHQLKTHELHEHLRKAEQEGLSQVGDDVKQSIAELKAAAASVQSPYKAGNEGQSIGSFDDHAHHDGDTDEHLNKQNIQNRGDVEAQDEISSLEEKKPTDV</sequence>
<feature type="region of interest" description="Disordered" evidence="10">
    <location>
        <begin position="90"/>
        <end position="150"/>
    </location>
</feature>
<evidence type="ECO:0000256" key="8">
    <source>
        <dbReference type="ARBA" id="ARBA00023136"/>
    </source>
</evidence>
<keyword evidence="5 9" id="KW-0653">Protein transport</keyword>
<dbReference type="Proteomes" id="UP001156601">
    <property type="component" value="Unassembled WGS sequence"/>
</dbReference>
<feature type="compositionally biased region" description="Basic and acidic residues" evidence="10">
    <location>
        <begin position="108"/>
        <end position="123"/>
    </location>
</feature>
<comment type="subunit">
    <text evidence="9">The Tat system comprises two distinct complexes: a TatABC complex, containing multiple copies of TatA, TatB and TatC subunits, and a separate TatA complex, containing only TatA subunits. Substrates initially bind to the TatABC complex, which probably triggers association of the separate TatA complex to form the active translocon.</text>
</comment>
<keyword evidence="8 9" id="KW-0472">Membrane</keyword>
<name>A0AA37WLE2_9ALTE</name>
<comment type="caution">
    <text evidence="12">The sequence shown here is derived from an EMBL/GenBank/DDBJ whole genome shotgun (WGS) entry which is preliminary data.</text>
</comment>
<keyword evidence="2 9" id="KW-0813">Transport</keyword>
<keyword evidence="4 9" id="KW-0812">Transmembrane</keyword>
<organism evidence="12 13">
    <name type="scientific">Agaribacter marinus</name>
    <dbReference type="NCBI Taxonomy" id="1431249"/>
    <lineage>
        <taxon>Bacteria</taxon>
        <taxon>Pseudomonadati</taxon>
        <taxon>Pseudomonadota</taxon>
        <taxon>Gammaproteobacteria</taxon>
        <taxon>Alteromonadales</taxon>
        <taxon>Alteromonadaceae</taxon>
        <taxon>Agaribacter</taxon>
    </lineage>
</organism>
<dbReference type="HAMAP" id="MF_00237">
    <property type="entry name" value="TatB"/>
    <property type="match status" value="1"/>
</dbReference>
<dbReference type="InterPro" id="IPR003369">
    <property type="entry name" value="TatA/B/E"/>
</dbReference>
<dbReference type="NCBIfam" id="TIGR01410">
    <property type="entry name" value="tatB"/>
    <property type="match status" value="1"/>
</dbReference>
<evidence type="ECO:0000256" key="9">
    <source>
        <dbReference type="HAMAP-Rule" id="MF_00237"/>
    </source>
</evidence>
<evidence type="ECO:0000256" key="10">
    <source>
        <dbReference type="SAM" id="MobiDB-lite"/>
    </source>
</evidence>
<keyword evidence="13" id="KW-1185">Reference proteome</keyword>
<keyword evidence="7 9" id="KW-0811">Translocation</keyword>
<evidence type="ECO:0000256" key="7">
    <source>
        <dbReference type="ARBA" id="ARBA00023010"/>
    </source>
</evidence>
<evidence type="ECO:0000313" key="13">
    <source>
        <dbReference type="Proteomes" id="UP001156601"/>
    </source>
</evidence>
<comment type="similarity">
    <text evidence="9">Belongs to the TatB family.</text>
</comment>
<evidence type="ECO:0000256" key="11">
    <source>
        <dbReference type="SAM" id="Phobius"/>
    </source>
</evidence>
<protein>
    <recommendedName>
        <fullName evidence="9">Sec-independent protein translocase protein TatB</fullName>
    </recommendedName>
</protein>
<dbReference type="PANTHER" id="PTHR33162:SF1">
    <property type="entry name" value="SEC-INDEPENDENT PROTEIN TRANSLOCASE PROTEIN TATA, CHLOROPLASTIC"/>
    <property type="match status" value="1"/>
</dbReference>
<reference evidence="12" key="2">
    <citation type="submission" date="2023-01" db="EMBL/GenBank/DDBJ databases">
        <title>Draft genome sequence of Agaribacter marinus strain NBRC 110023.</title>
        <authorList>
            <person name="Sun Q."/>
            <person name="Mori K."/>
        </authorList>
    </citation>
    <scope>NUCLEOTIDE SEQUENCE</scope>
    <source>
        <strain evidence="12">NBRC 110023</strain>
    </source>
</reference>
<dbReference type="GO" id="GO:0008320">
    <property type="term" value="F:protein transmembrane transporter activity"/>
    <property type="evidence" value="ECO:0007669"/>
    <property type="project" value="UniProtKB-UniRule"/>
</dbReference>
<dbReference type="EMBL" id="BSOT01000009">
    <property type="protein sequence ID" value="GLR72349.1"/>
    <property type="molecule type" value="Genomic_DNA"/>
</dbReference>
<comment type="subcellular location">
    <subcellularLocation>
        <location evidence="9">Cell membrane</location>
        <topology evidence="9">Single-pass membrane protein</topology>
    </subcellularLocation>
    <subcellularLocation>
        <location evidence="1">Membrane</location>
        <topology evidence="1">Single-pass membrane protein</topology>
    </subcellularLocation>
</comment>
<accession>A0AA37WLE2</accession>
<evidence type="ECO:0000256" key="6">
    <source>
        <dbReference type="ARBA" id="ARBA00022989"/>
    </source>
</evidence>
<evidence type="ECO:0000313" key="12">
    <source>
        <dbReference type="EMBL" id="GLR72349.1"/>
    </source>
</evidence>
<evidence type="ECO:0000256" key="1">
    <source>
        <dbReference type="ARBA" id="ARBA00004167"/>
    </source>
</evidence>
<comment type="function">
    <text evidence="9">Part of the twin-arginine translocation (Tat) system that transports large folded proteins containing a characteristic twin-arginine motif in their signal peptide across membranes. Together with TatC, TatB is part of a receptor directly interacting with Tat signal peptides. TatB may form an oligomeric binding site that transiently accommodates folded Tat precursor proteins before their translocation.</text>
</comment>
<dbReference type="Gene3D" id="1.20.5.3310">
    <property type="match status" value="1"/>
</dbReference>